<evidence type="ECO:0000256" key="2">
    <source>
        <dbReference type="ARBA" id="ARBA00008203"/>
    </source>
</evidence>
<evidence type="ECO:0000256" key="10">
    <source>
        <dbReference type="SAM" id="Phobius"/>
    </source>
</evidence>
<feature type="signal peptide" evidence="11">
    <location>
        <begin position="1"/>
        <end position="19"/>
    </location>
</feature>
<evidence type="ECO:0000313" key="14">
    <source>
        <dbReference type="Proteomes" id="UP001303889"/>
    </source>
</evidence>
<evidence type="ECO:0000256" key="8">
    <source>
        <dbReference type="ARBA" id="ARBA00023136"/>
    </source>
</evidence>
<feature type="transmembrane region" description="Helical" evidence="10">
    <location>
        <begin position="239"/>
        <end position="262"/>
    </location>
</feature>
<accession>A0AAN6RT34</accession>
<keyword evidence="14" id="KW-1185">Reference proteome</keyword>
<dbReference type="EMBL" id="MU855607">
    <property type="protein sequence ID" value="KAK3901116.1"/>
    <property type="molecule type" value="Genomic_DNA"/>
</dbReference>
<reference evidence="13" key="2">
    <citation type="submission" date="2023-05" db="EMBL/GenBank/DDBJ databases">
        <authorList>
            <consortium name="Lawrence Berkeley National Laboratory"/>
            <person name="Steindorff A."/>
            <person name="Hensen N."/>
            <person name="Bonometti L."/>
            <person name="Westerberg I."/>
            <person name="Brannstrom I.O."/>
            <person name="Guillou S."/>
            <person name="Cros-Aarteil S."/>
            <person name="Calhoun S."/>
            <person name="Haridas S."/>
            <person name="Kuo A."/>
            <person name="Mondo S."/>
            <person name="Pangilinan J."/>
            <person name="Riley R."/>
            <person name="Labutti K."/>
            <person name="Andreopoulos B."/>
            <person name="Lipzen A."/>
            <person name="Chen C."/>
            <person name="Yanf M."/>
            <person name="Daum C."/>
            <person name="Ng V."/>
            <person name="Clum A."/>
            <person name="Ohm R."/>
            <person name="Martin F."/>
            <person name="Silar P."/>
            <person name="Natvig D."/>
            <person name="Lalanne C."/>
            <person name="Gautier V."/>
            <person name="Ament-Velasquez S.L."/>
            <person name="Kruys A."/>
            <person name="Hutchinson M.I."/>
            <person name="Powell A.J."/>
            <person name="Barry K."/>
            <person name="Miller A.N."/>
            <person name="Grigoriev I.V."/>
            <person name="Debuchy R."/>
            <person name="Gladieux P."/>
            <person name="Thoren M.H."/>
            <person name="Johannesson H."/>
        </authorList>
    </citation>
    <scope>NUCLEOTIDE SEQUENCE</scope>
    <source>
        <strain evidence="13">CBS 103.79</strain>
    </source>
</reference>
<dbReference type="InterPro" id="IPR037654">
    <property type="entry name" value="Big1"/>
</dbReference>
<keyword evidence="8 10" id="KW-0472">Membrane</keyword>
<evidence type="ECO:0000256" key="4">
    <source>
        <dbReference type="ARBA" id="ARBA00022692"/>
    </source>
</evidence>
<dbReference type="AlphaFoldDB" id="A0AAN6RT34"/>
<reference evidence="13" key="1">
    <citation type="journal article" date="2023" name="Mol. Phylogenet. Evol.">
        <title>Genome-scale phylogeny and comparative genomics of the fungal order Sordariales.</title>
        <authorList>
            <person name="Hensen N."/>
            <person name="Bonometti L."/>
            <person name="Westerberg I."/>
            <person name="Brannstrom I.O."/>
            <person name="Guillou S."/>
            <person name="Cros-Aarteil S."/>
            <person name="Calhoun S."/>
            <person name="Haridas S."/>
            <person name="Kuo A."/>
            <person name="Mondo S."/>
            <person name="Pangilinan J."/>
            <person name="Riley R."/>
            <person name="LaButti K."/>
            <person name="Andreopoulos B."/>
            <person name="Lipzen A."/>
            <person name="Chen C."/>
            <person name="Yan M."/>
            <person name="Daum C."/>
            <person name="Ng V."/>
            <person name="Clum A."/>
            <person name="Steindorff A."/>
            <person name="Ohm R.A."/>
            <person name="Martin F."/>
            <person name="Silar P."/>
            <person name="Natvig D.O."/>
            <person name="Lalanne C."/>
            <person name="Gautier V."/>
            <person name="Ament-Velasquez S.L."/>
            <person name="Kruys A."/>
            <person name="Hutchinson M.I."/>
            <person name="Powell A.J."/>
            <person name="Barry K."/>
            <person name="Miller A.N."/>
            <person name="Grigoriev I.V."/>
            <person name="Debuchy R."/>
            <person name="Gladieux P."/>
            <person name="Hiltunen Thoren M."/>
            <person name="Johannesson H."/>
        </authorList>
    </citation>
    <scope>NUCLEOTIDE SEQUENCE</scope>
    <source>
        <strain evidence="13">CBS 103.79</strain>
    </source>
</reference>
<evidence type="ECO:0000256" key="9">
    <source>
        <dbReference type="ARBA" id="ARBA00023316"/>
    </source>
</evidence>
<dbReference type="InterPro" id="IPR046756">
    <property type="entry name" value="VAS1/VOA1_TM"/>
</dbReference>
<comment type="subcellular location">
    <subcellularLocation>
        <location evidence="1">Endoplasmic reticulum membrane</location>
        <topology evidence="1">Single-pass type I membrane protein</topology>
    </subcellularLocation>
</comment>
<protein>
    <recommendedName>
        <fullName evidence="3">Protein BIG1</fullName>
    </recommendedName>
</protein>
<keyword evidence="4 10" id="KW-0812">Transmembrane</keyword>
<organism evidence="13 14">
    <name type="scientific">Staphylotrichum tortipilum</name>
    <dbReference type="NCBI Taxonomy" id="2831512"/>
    <lineage>
        <taxon>Eukaryota</taxon>
        <taxon>Fungi</taxon>
        <taxon>Dikarya</taxon>
        <taxon>Ascomycota</taxon>
        <taxon>Pezizomycotina</taxon>
        <taxon>Sordariomycetes</taxon>
        <taxon>Sordariomycetidae</taxon>
        <taxon>Sordariales</taxon>
        <taxon>Chaetomiaceae</taxon>
        <taxon>Staphylotrichum</taxon>
    </lineage>
</organism>
<evidence type="ECO:0000259" key="12">
    <source>
        <dbReference type="Pfam" id="PF20520"/>
    </source>
</evidence>
<dbReference type="GO" id="GO:0006078">
    <property type="term" value="P:(1-&gt;6)-beta-D-glucan biosynthetic process"/>
    <property type="evidence" value="ECO:0007669"/>
    <property type="project" value="TreeGrafter"/>
</dbReference>
<dbReference type="PANTHER" id="PTHR28285">
    <property type="entry name" value="PROTEIN BIG1"/>
    <property type="match status" value="1"/>
</dbReference>
<feature type="domain" description="V-type proton ATPase subunit S1/VOA1 transmembrane" evidence="12">
    <location>
        <begin position="238"/>
        <end position="277"/>
    </location>
</feature>
<name>A0AAN6RT34_9PEZI</name>
<keyword evidence="6" id="KW-0256">Endoplasmic reticulum</keyword>
<evidence type="ECO:0000313" key="13">
    <source>
        <dbReference type="EMBL" id="KAK3901116.1"/>
    </source>
</evidence>
<comment type="caution">
    <text evidence="13">The sequence shown here is derived from an EMBL/GenBank/DDBJ whole genome shotgun (WGS) entry which is preliminary data.</text>
</comment>
<comment type="similarity">
    <text evidence="2">Belongs to the BIG1 family.</text>
</comment>
<evidence type="ECO:0000256" key="1">
    <source>
        <dbReference type="ARBA" id="ARBA00004115"/>
    </source>
</evidence>
<dbReference type="GO" id="GO:0005789">
    <property type="term" value="C:endoplasmic reticulum membrane"/>
    <property type="evidence" value="ECO:0007669"/>
    <property type="project" value="UniProtKB-SubCell"/>
</dbReference>
<evidence type="ECO:0000256" key="7">
    <source>
        <dbReference type="ARBA" id="ARBA00022989"/>
    </source>
</evidence>
<gene>
    <name evidence="13" type="ORF">C8A05DRAFT_45163</name>
</gene>
<dbReference type="Pfam" id="PF20520">
    <property type="entry name" value="Ac45-VOA1_TM"/>
    <property type="match status" value="1"/>
</dbReference>
<dbReference type="GO" id="GO:0071555">
    <property type="term" value="P:cell wall organization"/>
    <property type="evidence" value="ECO:0007669"/>
    <property type="project" value="UniProtKB-KW"/>
</dbReference>
<dbReference type="Proteomes" id="UP001303889">
    <property type="component" value="Unassembled WGS sequence"/>
</dbReference>
<keyword evidence="7 10" id="KW-1133">Transmembrane helix</keyword>
<sequence>MKLSTTAALLACAASQAQAFSDTSPFILFSTAKLRAPFPPASNLQTASDVFSAAQSLLAGCPTTRYILVSQPNLHAADIRDALDSCRLTPNLCRAVRGLGAEDGEDGGHVWAVAEVVGQVSSRLLGGFVQAACRREGVEAAVERVELRHLPAVGSGEEGKRGEVVGDNDHELGRLLETLGDSDYTVMVFSDPNEFKAYEPEFAAPVHMDMRRWAEKPEESADSKSNSTTNLPLFEKYQFFTPGIFMSFIVLAIILSILGVGLKALASLEVSYGAFDKEMGPAAQRKQM</sequence>
<evidence type="ECO:0000256" key="5">
    <source>
        <dbReference type="ARBA" id="ARBA00022729"/>
    </source>
</evidence>
<proteinExistence type="inferred from homology"/>
<evidence type="ECO:0000256" key="6">
    <source>
        <dbReference type="ARBA" id="ARBA00022824"/>
    </source>
</evidence>
<feature type="chain" id="PRO_5043044727" description="Protein BIG1" evidence="11">
    <location>
        <begin position="20"/>
        <end position="288"/>
    </location>
</feature>
<keyword evidence="5 11" id="KW-0732">Signal</keyword>
<keyword evidence="9" id="KW-0961">Cell wall biogenesis/degradation</keyword>
<evidence type="ECO:0000256" key="3">
    <source>
        <dbReference type="ARBA" id="ARBA00022089"/>
    </source>
</evidence>
<evidence type="ECO:0000256" key="11">
    <source>
        <dbReference type="SAM" id="SignalP"/>
    </source>
</evidence>
<dbReference type="GO" id="GO:0009272">
    <property type="term" value="P:fungal-type cell wall biogenesis"/>
    <property type="evidence" value="ECO:0007669"/>
    <property type="project" value="TreeGrafter"/>
</dbReference>
<dbReference type="PANTHER" id="PTHR28285:SF1">
    <property type="entry name" value="PROTEIN BIG1"/>
    <property type="match status" value="1"/>
</dbReference>